<feature type="transmembrane region" description="Helical" evidence="6">
    <location>
        <begin position="105"/>
        <end position="126"/>
    </location>
</feature>
<comment type="caution">
    <text evidence="8">The sequence shown here is derived from an EMBL/GenBank/DDBJ whole genome shotgun (WGS) entry which is preliminary data.</text>
</comment>
<evidence type="ECO:0000259" key="7">
    <source>
        <dbReference type="Pfam" id="PF00892"/>
    </source>
</evidence>
<evidence type="ECO:0000256" key="2">
    <source>
        <dbReference type="ARBA" id="ARBA00007635"/>
    </source>
</evidence>
<dbReference type="AlphaFoldDB" id="A0AAD8JNG6"/>
<sequence length="379" mass="42121">MTSTKLVMAYENNKPYIAMFIVQAIYAGMALLSKASISTGMNPFIFVVYRQAFATLALAPFAYFFERKNVAQLSYTLIWKIFFSSLIGITICLNMYYYALDHTSATFAAASTNLIPAITFVIALMLRIERMYIKELHGWAKLIGSVVSVSGALVFAFVKGPSLNFMTLSSGEVGSMTNQFSSKSEFIKGPFTMLCANVLWSCWGIMQAPIMKEYPAKLLLVTLQCFFSLMQAIVAAIAMERNSSAWMLTWDVNLLSVAYCGVIVTALTYWLQLWSIEKRGPVFTAMFTPLALIITAVVSTVLWKETLYVGSVCGAVLLAGGLYSVLWGKSKEMTSKITQEKLPHHHHHHHHQVDITLDTIKAQDLAACQIRSNNVGQIV</sequence>
<dbReference type="EMBL" id="JAUHHV010000011">
    <property type="protein sequence ID" value="KAK1406821.1"/>
    <property type="molecule type" value="Genomic_DNA"/>
</dbReference>
<keyword evidence="4 6" id="KW-1133">Transmembrane helix</keyword>
<feature type="domain" description="EamA" evidence="7">
    <location>
        <begin position="16"/>
        <end position="149"/>
    </location>
</feature>
<protein>
    <recommendedName>
        <fullName evidence="6">WAT1-related protein</fullName>
    </recommendedName>
</protein>
<feature type="transmembrane region" description="Helical" evidence="6">
    <location>
        <begin position="186"/>
        <end position="206"/>
    </location>
</feature>
<keyword evidence="3 6" id="KW-0812">Transmembrane</keyword>
<dbReference type="InterPro" id="IPR000620">
    <property type="entry name" value="EamA_dom"/>
</dbReference>
<dbReference type="SUPFAM" id="SSF103481">
    <property type="entry name" value="Multidrug resistance efflux transporter EmrE"/>
    <property type="match status" value="2"/>
</dbReference>
<evidence type="ECO:0000313" key="8">
    <source>
        <dbReference type="EMBL" id="KAK1406821.1"/>
    </source>
</evidence>
<feature type="transmembrane region" description="Helical" evidence="6">
    <location>
        <begin position="77"/>
        <end position="99"/>
    </location>
</feature>
<proteinExistence type="inferred from homology"/>
<comment type="subcellular location">
    <subcellularLocation>
        <location evidence="1 6">Membrane</location>
        <topology evidence="1 6">Multi-pass membrane protein</topology>
    </subcellularLocation>
</comment>
<feature type="transmembrane region" description="Helical" evidence="6">
    <location>
        <begin position="43"/>
        <end position="65"/>
    </location>
</feature>
<evidence type="ECO:0000256" key="5">
    <source>
        <dbReference type="ARBA" id="ARBA00023136"/>
    </source>
</evidence>
<evidence type="ECO:0000256" key="3">
    <source>
        <dbReference type="ARBA" id="ARBA00022692"/>
    </source>
</evidence>
<accession>A0AAD8JNG6</accession>
<feature type="transmembrane region" description="Helical" evidence="6">
    <location>
        <begin position="218"/>
        <end position="239"/>
    </location>
</feature>
<dbReference type="Pfam" id="PF00892">
    <property type="entry name" value="EamA"/>
    <property type="match status" value="2"/>
</dbReference>
<comment type="similarity">
    <text evidence="2 6">Belongs to the drug/metabolite transporter (DMT) superfamily. Plant drug/metabolite exporter (P-DME) (TC 2.A.7.4) family.</text>
</comment>
<dbReference type="InterPro" id="IPR030184">
    <property type="entry name" value="WAT1-related"/>
</dbReference>
<dbReference type="GO" id="GO:0016020">
    <property type="term" value="C:membrane"/>
    <property type="evidence" value="ECO:0007669"/>
    <property type="project" value="UniProtKB-SubCell"/>
</dbReference>
<evidence type="ECO:0000256" key="6">
    <source>
        <dbReference type="RuleBase" id="RU363077"/>
    </source>
</evidence>
<gene>
    <name evidence="8" type="ORF">QVD17_38429</name>
</gene>
<dbReference type="Proteomes" id="UP001229421">
    <property type="component" value="Unassembled WGS sequence"/>
</dbReference>
<feature type="transmembrane region" description="Helical" evidence="6">
    <location>
        <begin position="16"/>
        <end position="37"/>
    </location>
</feature>
<keyword evidence="9" id="KW-1185">Reference proteome</keyword>
<organism evidence="8 9">
    <name type="scientific">Tagetes erecta</name>
    <name type="common">African marigold</name>
    <dbReference type="NCBI Taxonomy" id="13708"/>
    <lineage>
        <taxon>Eukaryota</taxon>
        <taxon>Viridiplantae</taxon>
        <taxon>Streptophyta</taxon>
        <taxon>Embryophyta</taxon>
        <taxon>Tracheophyta</taxon>
        <taxon>Spermatophyta</taxon>
        <taxon>Magnoliopsida</taxon>
        <taxon>eudicotyledons</taxon>
        <taxon>Gunneridae</taxon>
        <taxon>Pentapetalae</taxon>
        <taxon>asterids</taxon>
        <taxon>campanulids</taxon>
        <taxon>Asterales</taxon>
        <taxon>Asteraceae</taxon>
        <taxon>Asteroideae</taxon>
        <taxon>Heliantheae alliance</taxon>
        <taxon>Tageteae</taxon>
        <taxon>Tagetes</taxon>
    </lineage>
</organism>
<keyword evidence="5 6" id="KW-0472">Membrane</keyword>
<reference evidence="8" key="1">
    <citation type="journal article" date="2023" name="bioRxiv">
        <title>Improved chromosome-level genome assembly for marigold (Tagetes erecta).</title>
        <authorList>
            <person name="Jiang F."/>
            <person name="Yuan L."/>
            <person name="Wang S."/>
            <person name="Wang H."/>
            <person name="Xu D."/>
            <person name="Wang A."/>
            <person name="Fan W."/>
        </authorList>
    </citation>
    <scope>NUCLEOTIDE SEQUENCE</scope>
    <source>
        <strain evidence="8">WSJ</strain>
        <tissue evidence="8">Leaf</tissue>
    </source>
</reference>
<evidence type="ECO:0000256" key="4">
    <source>
        <dbReference type="ARBA" id="ARBA00022989"/>
    </source>
</evidence>
<dbReference type="PANTHER" id="PTHR31218">
    <property type="entry name" value="WAT1-RELATED PROTEIN"/>
    <property type="match status" value="1"/>
</dbReference>
<feature type="transmembrane region" description="Helical" evidence="6">
    <location>
        <begin position="308"/>
        <end position="327"/>
    </location>
</feature>
<feature type="transmembrane region" description="Helical" evidence="6">
    <location>
        <begin position="282"/>
        <end position="302"/>
    </location>
</feature>
<evidence type="ECO:0000313" key="9">
    <source>
        <dbReference type="Proteomes" id="UP001229421"/>
    </source>
</evidence>
<feature type="transmembrane region" description="Helical" evidence="6">
    <location>
        <begin position="245"/>
        <end position="270"/>
    </location>
</feature>
<dbReference type="InterPro" id="IPR037185">
    <property type="entry name" value="EmrE-like"/>
</dbReference>
<evidence type="ECO:0000256" key="1">
    <source>
        <dbReference type="ARBA" id="ARBA00004141"/>
    </source>
</evidence>
<dbReference type="GO" id="GO:0022857">
    <property type="term" value="F:transmembrane transporter activity"/>
    <property type="evidence" value="ECO:0007669"/>
    <property type="project" value="InterPro"/>
</dbReference>
<feature type="domain" description="EamA" evidence="7">
    <location>
        <begin position="188"/>
        <end position="326"/>
    </location>
</feature>
<feature type="transmembrane region" description="Helical" evidence="6">
    <location>
        <begin position="138"/>
        <end position="158"/>
    </location>
</feature>
<name>A0AAD8JNG6_TARER</name>